<dbReference type="OrthoDB" id="3912985at2759"/>
<keyword evidence="1" id="KW-0812">Transmembrane</keyword>
<reference evidence="3 4" key="2">
    <citation type="journal article" date="2012" name="PLoS Pathog.">
        <title>Diverse lifestyles and strategies of plant pathogenesis encoded in the genomes of eighteen Dothideomycetes fungi.</title>
        <authorList>
            <person name="Ohm R.A."/>
            <person name="Feau N."/>
            <person name="Henrissat B."/>
            <person name="Schoch C.L."/>
            <person name="Horwitz B.A."/>
            <person name="Barry K.W."/>
            <person name="Condon B.J."/>
            <person name="Copeland A.C."/>
            <person name="Dhillon B."/>
            <person name="Glaser F."/>
            <person name="Hesse C.N."/>
            <person name="Kosti I."/>
            <person name="LaButti K."/>
            <person name="Lindquist E.A."/>
            <person name="Lucas S."/>
            <person name="Salamov A.A."/>
            <person name="Bradshaw R.E."/>
            <person name="Ciuffetti L."/>
            <person name="Hamelin R.C."/>
            <person name="Kema G.H.J."/>
            <person name="Lawrence C."/>
            <person name="Scott J.A."/>
            <person name="Spatafora J.W."/>
            <person name="Turgeon B.G."/>
            <person name="de Wit P.J.G.M."/>
            <person name="Zhong S."/>
            <person name="Goodwin S.B."/>
            <person name="Grigoriev I.V."/>
        </authorList>
    </citation>
    <scope>NUCLEOTIDE SEQUENCE [LARGE SCALE GENOMIC DNA]</scope>
    <source>
        <strain evidence="4">NZE10 / CBS 128990</strain>
    </source>
</reference>
<feature type="transmembrane region" description="Helical" evidence="1">
    <location>
        <begin position="204"/>
        <end position="230"/>
    </location>
</feature>
<keyword evidence="4" id="KW-1185">Reference proteome</keyword>
<proteinExistence type="predicted"/>
<keyword evidence="1" id="KW-1133">Transmembrane helix</keyword>
<dbReference type="EMBL" id="KB446539">
    <property type="protein sequence ID" value="EME44197.1"/>
    <property type="molecule type" value="Genomic_DNA"/>
</dbReference>
<gene>
    <name evidence="3" type="ORF">DOTSEDRAFT_80027</name>
</gene>
<accession>N1PL31</accession>
<keyword evidence="2" id="KW-0732">Signal</keyword>
<sequence length="249" mass="25822">MPYLRSVLLVLAAHCLSLRAVLSQSSACYFPDHTDAANFTACDASATESSCCRDSEACLSNGYCLQQTGHANRITRGACTDPTFSNAACPSLCTDGGTSTVVTTTSESLTWVIVAKDNSMSFYLAKDTVPNGVFCCFPRYNITSGQCITSAGGPSEPFEIPAGTIIVDRSSGATLTINSTTGTNTTTTTTVTAVSVRDSNMTAVAAGVAVPLGVCLAAALAGCACLFHLLRKERRIRAVSDTSSLAVPL</sequence>
<dbReference type="HOGENOM" id="CLU_1115738_0_0_1"/>
<evidence type="ECO:0000256" key="1">
    <source>
        <dbReference type="SAM" id="Phobius"/>
    </source>
</evidence>
<evidence type="ECO:0000313" key="4">
    <source>
        <dbReference type="Proteomes" id="UP000016933"/>
    </source>
</evidence>
<dbReference type="eggNOG" id="ENOG502SQDU">
    <property type="taxonomic scope" value="Eukaryota"/>
</dbReference>
<keyword evidence="1" id="KW-0472">Membrane</keyword>
<feature type="chain" id="PRO_5004108864" description="Mid2 domain-containing protein" evidence="2">
    <location>
        <begin position="24"/>
        <end position="249"/>
    </location>
</feature>
<dbReference type="STRING" id="675120.N1PL31"/>
<dbReference type="Proteomes" id="UP000016933">
    <property type="component" value="Unassembled WGS sequence"/>
</dbReference>
<evidence type="ECO:0000256" key="2">
    <source>
        <dbReference type="SAM" id="SignalP"/>
    </source>
</evidence>
<organism evidence="3 4">
    <name type="scientific">Dothistroma septosporum (strain NZE10 / CBS 128990)</name>
    <name type="common">Red band needle blight fungus</name>
    <name type="synonym">Mycosphaerella pini</name>
    <dbReference type="NCBI Taxonomy" id="675120"/>
    <lineage>
        <taxon>Eukaryota</taxon>
        <taxon>Fungi</taxon>
        <taxon>Dikarya</taxon>
        <taxon>Ascomycota</taxon>
        <taxon>Pezizomycotina</taxon>
        <taxon>Dothideomycetes</taxon>
        <taxon>Dothideomycetidae</taxon>
        <taxon>Mycosphaerellales</taxon>
        <taxon>Mycosphaerellaceae</taxon>
        <taxon>Dothistroma</taxon>
    </lineage>
</organism>
<protein>
    <recommendedName>
        <fullName evidence="5">Mid2 domain-containing protein</fullName>
    </recommendedName>
</protein>
<name>N1PL31_DOTSN</name>
<dbReference type="AlphaFoldDB" id="N1PL31"/>
<evidence type="ECO:0008006" key="5">
    <source>
        <dbReference type="Google" id="ProtNLM"/>
    </source>
</evidence>
<dbReference type="OMA" id="PYPENDN"/>
<feature type="signal peptide" evidence="2">
    <location>
        <begin position="1"/>
        <end position="23"/>
    </location>
</feature>
<reference evidence="4" key="1">
    <citation type="journal article" date="2012" name="PLoS Genet.">
        <title>The genomes of the fungal plant pathogens Cladosporium fulvum and Dothistroma septosporum reveal adaptation to different hosts and lifestyles but also signatures of common ancestry.</title>
        <authorList>
            <person name="de Wit P.J.G.M."/>
            <person name="van der Burgt A."/>
            <person name="Oekmen B."/>
            <person name="Stergiopoulos I."/>
            <person name="Abd-Elsalam K.A."/>
            <person name="Aerts A.L."/>
            <person name="Bahkali A.H."/>
            <person name="Beenen H.G."/>
            <person name="Chettri P."/>
            <person name="Cox M.P."/>
            <person name="Datema E."/>
            <person name="de Vries R.P."/>
            <person name="Dhillon B."/>
            <person name="Ganley A.R."/>
            <person name="Griffiths S.A."/>
            <person name="Guo Y."/>
            <person name="Hamelin R.C."/>
            <person name="Henrissat B."/>
            <person name="Kabir M.S."/>
            <person name="Jashni M.K."/>
            <person name="Kema G."/>
            <person name="Klaubauf S."/>
            <person name="Lapidus A."/>
            <person name="Levasseur A."/>
            <person name="Lindquist E."/>
            <person name="Mehrabi R."/>
            <person name="Ohm R.A."/>
            <person name="Owen T.J."/>
            <person name="Salamov A."/>
            <person name="Schwelm A."/>
            <person name="Schijlen E."/>
            <person name="Sun H."/>
            <person name="van den Burg H.A."/>
            <person name="van Ham R.C.H.J."/>
            <person name="Zhang S."/>
            <person name="Goodwin S.B."/>
            <person name="Grigoriev I.V."/>
            <person name="Collemare J."/>
            <person name="Bradshaw R.E."/>
        </authorList>
    </citation>
    <scope>NUCLEOTIDE SEQUENCE [LARGE SCALE GENOMIC DNA]</scope>
    <source>
        <strain evidence="4">NZE10 / CBS 128990</strain>
    </source>
</reference>
<evidence type="ECO:0000313" key="3">
    <source>
        <dbReference type="EMBL" id="EME44197.1"/>
    </source>
</evidence>